<organism evidence="7 8">
    <name type="scientific">Candidatus Pantoea symbiotica</name>
    <dbReference type="NCBI Taxonomy" id="1884370"/>
    <lineage>
        <taxon>Bacteria</taxon>
        <taxon>Pseudomonadati</taxon>
        <taxon>Pseudomonadota</taxon>
        <taxon>Gammaproteobacteria</taxon>
        <taxon>Enterobacterales</taxon>
        <taxon>Erwiniaceae</taxon>
        <taxon>Pantoea</taxon>
    </lineage>
</organism>
<dbReference type="InterPro" id="IPR004496">
    <property type="entry name" value="NapF"/>
</dbReference>
<dbReference type="InterPro" id="IPR017896">
    <property type="entry name" value="4Fe4S_Fe-S-bd"/>
</dbReference>
<protein>
    <submittedName>
        <fullName evidence="7">Ferredoxin-type protein NapF</fullName>
    </submittedName>
</protein>
<dbReference type="Gene3D" id="3.30.70.20">
    <property type="match status" value="2"/>
</dbReference>
<evidence type="ECO:0000313" key="7">
    <source>
        <dbReference type="EMBL" id="SFK05493.1"/>
    </source>
</evidence>
<evidence type="ECO:0000256" key="1">
    <source>
        <dbReference type="ARBA" id="ARBA00022485"/>
    </source>
</evidence>
<keyword evidence="2" id="KW-0479">Metal-binding</keyword>
<dbReference type="PROSITE" id="PS51379">
    <property type="entry name" value="4FE4S_FER_2"/>
    <property type="match status" value="3"/>
</dbReference>
<evidence type="ECO:0000256" key="3">
    <source>
        <dbReference type="ARBA" id="ARBA00022737"/>
    </source>
</evidence>
<dbReference type="PROSITE" id="PS00198">
    <property type="entry name" value="4FE4S_FER_1"/>
    <property type="match status" value="2"/>
</dbReference>
<dbReference type="PANTHER" id="PTHR43687:SF1">
    <property type="entry name" value="FERREDOXIN III"/>
    <property type="match status" value="1"/>
</dbReference>
<comment type="caution">
    <text evidence="7">The sequence shown here is derived from an EMBL/GenBank/DDBJ whole genome shotgun (WGS) entry which is preliminary data.</text>
</comment>
<dbReference type="CDD" id="cd10564">
    <property type="entry name" value="NapF_like"/>
    <property type="match status" value="1"/>
</dbReference>
<evidence type="ECO:0000256" key="4">
    <source>
        <dbReference type="ARBA" id="ARBA00023004"/>
    </source>
</evidence>
<proteinExistence type="predicted"/>
<keyword evidence="5" id="KW-0411">Iron-sulfur</keyword>
<gene>
    <name evidence="7" type="ORF">SAMN05518863_104150</name>
</gene>
<dbReference type="Pfam" id="PF12838">
    <property type="entry name" value="Fer4_7"/>
    <property type="match status" value="2"/>
</dbReference>
<dbReference type="InterPro" id="IPR017900">
    <property type="entry name" value="4Fe4S_Fe_S_CS"/>
</dbReference>
<evidence type="ECO:0000259" key="6">
    <source>
        <dbReference type="PROSITE" id="PS51379"/>
    </source>
</evidence>
<evidence type="ECO:0000256" key="2">
    <source>
        <dbReference type="ARBA" id="ARBA00022723"/>
    </source>
</evidence>
<feature type="domain" description="4Fe-4S ferredoxin-type" evidence="6">
    <location>
        <begin position="52"/>
        <end position="83"/>
    </location>
</feature>
<accession>A0A1I3WE74</accession>
<keyword evidence="8" id="KW-1185">Reference proteome</keyword>
<dbReference type="Proteomes" id="UP000198841">
    <property type="component" value="Unassembled WGS sequence"/>
</dbReference>
<reference evidence="7 8" key="1">
    <citation type="submission" date="2016-10" db="EMBL/GenBank/DDBJ databases">
        <authorList>
            <person name="Varghese N."/>
            <person name="Submissions S."/>
        </authorList>
    </citation>
    <scope>NUCLEOTIDE SEQUENCE [LARGE SCALE GENOMIC DNA]</scope>
    <source>
        <strain evidence="7 8">YR512</strain>
    </source>
</reference>
<dbReference type="PANTHER" id="PTHR43687">
    <property type="entry name" value="ADENYLYLSULFATE REDUCTASE, BETA SUBUNIT"/>
    <property type="match status" value="1"/>
</dbReference>
<dbReference type="NCBIfam" id="TIGR00402">
    <property type="entry name" value="napF"/>
    <property type="match status" value="1"/>
</dbReference>
<sequence length="156" mass="16988">MALSRRELFTGQRVASADGIALPWWRGENGCDGCGKCAAACETHIIRLAAGEVPHLDFLQGECTFCAACVDVCPQPLFYARETEPFPQRIRIDNRCITFLGVNCRSCQESCEQQAIRFHLMPNGIAQPETLPQHCTGCGACIAPCPVSATGLHHEP</sequence>
<evidence type="ECO:0000256" key="5">
    <source>
        <dbReference type="ARBA" id="ARBA00023014"/>
    </source>
</evidence>
<keyword evidence="3" id="KW-0677">Repeat</keyword>
<feature type="domain" description="4Fe-4S ferredoxin-type" evidence="6">
    <location>
        <begin position="126"/>
        <end position="155"/>
    </location>
</feature>
<keyword evidence="4" id="KW-0408">Iron</keyword>
<name>A0A1I3WE74_9GAMM</name>
<dbReference type="InterPro" id="IPR050572">
    <property type="entry name" value="Fe-S_Ferredoxin"/>
</dbReference>
<keyword evidence="1" id="KW-0004">4Fe-4S</keyword>
<evidence type="ECO:0000313" key="8">
    <source>
        <dbReference type="Proteomes" id="UP000198841"/>
    </source>
</evidence>
<dbReference type="RefSeq" id="WP_008107867.1">
    <property type="nucleotide sequence ID" value="NZ_FOSD01000004.1"/>
</dbReference>
<dbReference type="SUPFAM" id="SSF54862">
    <property type="entry name" value="4Fe-4S ferredoxins"/>
    <property type="match status" value="1"/>
</dbReference>
<feature type="domain" description="4Fe-4S ferredoxin-type" evidence="6">
    <location>
        <begin position="21"/>
        <end position="51"/>
    </location>
</feature>
<dbReference type="EMBL" id="FOSD01000004">
    <property type="protein sequence ID" value="SFK05493.1"/>
    <property type="molecule type" value="Genomic_DNA"/>
</dbReference>